<organism evidence="2 3">
    <name type="scientific">Neomesorhizobium albiziae</name>
    <dbReference type="NCBI Taxonomy" id="335020"/>
    <lineage>
        <taxon>Bacteria</taxon>
        <taxon>Pseudomonadati</taxon>
        <taxon>Pseudomonadota</taxon>
        <taxon>Alphaproteobacteria</taxon>
        <taxon>Hyphomicrobiales</taxon>
        <taxon>Phyllobacteriaceae</taxon>
        <taxon>Neomesorhizobium</taxon>
    </lineage>
</organism>
<gene>
    <name evidence="2" type="ORF">SAMN04488498_107136</name>
</gene>
<keyword evidence="3" id="KW-1185">Reference proteome</keyword>
<evidence type="ECO:0000313" key="3">
    <source>
        <dbReference type="Proteomes" id="UP000323300"/>
    </source>
</evidence>
<dbReference type="EMBL" id="FOSL01000007">
    <property type="protein sequence ID" value="SFK50920.1"/>
    <property type="molecule type" value="Genomic_DNA"/>
</dbReference>
<reference evidence="2 3" key="1">
    <citation type="submission" date="2016-10" db="EMBL/GenBank/DDBJ databases">
        <authorList>
            <person name="Varghese N."/>
            <person name="Submissions S."/>
        </authorList>
    </citation>
    <scope>NUCLEOTIDE SEQUENCE [LARGE SCALE GENOMIC DNA]</scope>
    <source>
        <strain evidence="2 3">DSM 21822</strain>
    </source>
</reference>
<dbReference type="RefSeq" id="WP_149760737.1">
    <property type="nucleotide sequence ID" value="NZ_BSPE01000070.1"/>
</dbReference>
<evidence type="ECO:0000313" key="2">
    <source>
        <dbReference type="EMBL" id="SFK50920.1"/>
    </source>
</evidence>
<feature type="compositionally biased region" description="Basic and acidic residues" evidence="1">
    <location>
        <begin position="1"/>
        <end position="42"/>
    </location>
</feature>
<dbReference type="Proteomes" id="UP000323300">
    <property type="component" value="Unassembled WGS sequence"/>
</dbReference>
<name>A0A1I4A3T6_9HYPH</name>
<dbReference type="AlphaFoldDB" id="A0A1I4A3T6"/>
<feature type="region of interest" description="Disordered" evidence="1">
    <location>
        <begin position="1"/>
        <end position="79"/>
    </location>
</feature>
<evidence type="ECO:0000256" key="1">
    <source>
        <dbReference type="SAM" id="MobiDB-lite"/>
    </source>
</evidence>
<sequence>MTDHIATDGERDEAGSHRPQDRPTERKPEQGKIGRRGLSKETLEEELEIGLEDSFPASDPVSITITSIPGEPKRRRKGD</sequence>
<proteinExistence type="predicted"/>
<protein>
    <submittedName>
        <fullName evidence="2">Uncharacterized protein</fullName>
    </submittedName>
</protein>
<accession>A0A1I4A3T6</accession>